<keyword evidence="3" id="KW-1185">Reference proteome</keyword>
<feature type="region of interest" description="Disordered" evidence="1">
    <location>
        <begin position="102"/>
        <end position="125"/>
    </location>
</feature>
<dbReference type="AlphaFoldDB" id="A0A259TUX5"/>
<dbReference type="InParanoid" id="A0A259TUX5"/>
<reference evidence="2 3" key="1">
    <citation type="submission" date="2016-11" db="EMBL/GenBank/DDBJ databases">
        <title>Study of marine rhodopsin-containing bacteria.</title>
        <authorList>
            <person name="Yoshizawa S."/>
            <person name="Kumagai Y."/>
            <person name="Kogure K."/>
        </authorList>
    </citation>
    <scope>NUCLEOTIDE SEQUENCE [LARGE SCALE GENOMIC DNA]</scope>
    <source>
        <strain evidence="2 3">SG-29</strain>
    </source>
</reference>
<protein>
    <recommendedName>
        <fullName evidence="4">Cell division protein ZapA</fullName>
    </recommendedName>
</protein>
<dbReference type="InterPro" id="IPR036192">
    <property type="entry name" value="Cell_div_ZapA-like_sf"/>
</dbReference>
<sequence>MSETPPRSLNPSPHGDAPLRSIRVRILDRDYPLRVAPADEAYTLHLAKYVDGRLRQIRSGIPHQPDLTHAIIGTLEMAEELFAARAEIDQLRARVEVEAKDLSKRLDEALRRPTSGDGATTPSPE</sequence>
<organism evidence="2 3">
    <name type="scientific">Rubricoccus marinus</name>
    <dbReference type="NCBI Taxonomy" id="716817"/>
    <lineage>
        <taxon>Bacteria</taxon>
        <taxon>Pseudomonadati</taxon>
        <taxon>Rhodothermota</taxon>
        <taxon>Rhodothermia</taxon>
        <taxon>Rhodothermales</taxon>
        <taxon>Rubricoccaceae</taxon>
        <taxon>Rubricoccus</taxon>
    </lineage>
</organism>
<dbReference type="EMBL" id="MQWB01000001">
    <property type="protein sequence ID" value="OZC01572.1"/>
    <property type="molecule type" value="Genomic_DNA"/>
</dbReference>
<proteinExistence type="predicted"/>
<dbReference type="InterPro" id="IPR053712">
    <property type="entry name" value="Bac_CellDiv_Activator"/>
</dbReference>
<dbReference type="Proteomes" id="UP000216446">
    <property type="component" value="Unassembled WGS sequence"/>
</dbReference>
<dbReference type="Gene3D" id="6.10.250.790">
    <property type="match status" value="1"/>
</dbReference>
<gene>
    <name evidence="2" type="ORF">BSZ36_00365</name>
</gene>
<feature type="compositionally biased region" description="Basic and acidic residues" evidence="1">
    <location>
        <begin position="102"/>
        <end position="111"/>
    </location>
</feature>
<name>A0A259TUX5_9BACT</name>
<dbReference type="OrthoDB" id="1495773at2"/>
<accession>A0A259TUX5</accession>
<evidence type="ECO:0008006" key="4">
    <source>
        <dbReference type="Google" id="ProtNLM"/>
    </source>
</evidence>
<comment type="caution">
    <text evidence="2">The sequence shown here is derived from an EMBL/GenBank/DDBJ whole genome shotgun (WGS) entry which is preliminary data.</text>
</comment>
<dbReference type="SUPFAM" id="SSF102829">
    <property type="entry name" value="Cell division protein ZapA-like"/>
    <property type="match status" value="1"/>
</dbReference>
<dbReference type="Pfam" id="PF05164">
    <property type="entry name" value="ZapA"/>
    <property type="match status" value="1"/>
</dbReference>
<evidence type="ECO:0000313" key="3">
    <source>
        <dbReference type="Proteomes" id="UP000216446"/>
    </source>
</evidence>
<evidence type="ECO:0000313" key="2">
    <source>
        <dbReference type="EMBL" id="OZC01572.1"/>
    </source>
</evidence>
<dbReference type="RefSeq" id="WP_094545189.1">
    <property type="nucleotide sequence ID" value="NZ_MQWB01000001.1"/>
</dbReference>
<evidence type="ECO:0000256" key="1">
    <source>
        <dbReference type="SAM" id="MobiDB-lite"/>
    </source>
</evidence>
<dbReference type="InterPro" id="IPR007838">
    <property type="entry name" value="Cell_div_ZapA-like"/>
</dbReference>